<dbReference type="EC" id="1.4.1.14" evidence="3"/>
<dbReference type="InterPro" id="IPR036188">
    <property type="entry name" value="FAD/NAD-bd_sf"/>
</dbReference>
<dbReference type="PANTHER" id="PTHR42783:SF3">
    <property type="entry name" value="GLUTAMATE SYNTHASE [NADPH] SMALL CHAIN-RELATED"/>
    <property type="match status" value="1"/>
</dbReference>
<dbReference type="InterPro" id="IPR006004">
    <property type="entry name" value="SudA-like"/>
</dbReference>
<dbReference type="SUPFAM" id="SSF51971">
    <property type="entry name" value="Nucleotide-binding domain"/>
    <property type="match status" value="1"/>
</dbReference>
<dbReference type="PANTHER" id="PTHR42783">
    <property type="entry name" value="GLUTAMATE SYNTHASE [NADPH] SMALL CHAIN"/>
    <property type="match status" value="1"/>
</dbReference>
<dbReference type="PRINTS" id="PR00419">
    <property type="entry name" value="ADXRDTASE"/>
</dbReference>
<comment type="caution">
    <text evidence="3">The sequence shown here is derived from an EMBL/GenBank/DDBJ whole genome shotgun (WGS) entry which is preliminary data.</text>
</comment>
<gene>
    <name evidence="3" type="ORF">J2Z79_001495</name>
</gene>
<organism evidence="3 4">
    <name type="scientific">Symbiobacterium terraclitae</name>
    <dbReference type="NCBI Taxonomy" id="557451"/>
    <lineage>
        <taxon>Bacteria</taxon>
        <taxon>Bacillati</taxon>
        <taxon>Bacillota</taxon>
        <taxon>Clostridia</taxon>
        <taxon>Eubacteriales</taxon>
        <taxon>Symbiobacteriaceae</taxon>
        <taxon>Symbiobacterium</taxon>
    </lineage>
</organism>
<dbReference type="Pfam" id="PF07992">
    <property type="entry name" value="Pyr_redox_2"/>
    <property type="match status" value="1"/>
</dbReference>
<name>A0ABS4JSW2_9FIRM</name>
<feature type="domain" description="Dihydroprymidine dehydrogenase" evidence="2">
    <location>
        <begin position="19"/>
        <end position="130"/>
    </location>
</feature>
<dbReference type="Pfam" id="PF14691">
    <property type="entry name" value="Fer4_20"/>
    <property type="match status" value="1"/>
</dbReference>
<dbReference type="InterPro" id="IPR023753">
    <property type="entry name" value="FAD/NAD-binding_dom"/>
</dbReference>
<feature type="domain" description="FAD/NAD(P)-binding" evidence="1">
    <location>
        <begin position="143"/>
        <end position="451"/>
    </location>
</feature>
<proteinExistence type="predicted"/>
<dbReference type="EMBL" id="JAGGLG010000010">
    <property type="protein sequence ID" value="MBP2018096.1"/>
    <property type="molecule type" value="Genomic_DNA"/>
</dbReference>
<dbReference type="GO" id="GO:0016040">
    <property type="term" value="F:glutamate synthase (NADH) activity"/>
    <property type="evidence" value="ECO:0007669"/>
    <property type="project" value="UniProtKB-EC"/>
</dbReference>
<keyword evidence="3" id="KW-0560">Oxidoreductase</keyword>
<dbReference type="InterPro" id="IPR009051">
    <property type="entry name" value="Helical_ferredxn"/>
</dbReference>
<dbReference type="InterPro" id="IPR028261">
    <property type="entry name" value="DPD_II"/>
</dbReference>
<keyword evidence="4" id="KW-1185">Reference proteome</keyword>
<dbReference type="EC" id="1.4.1.13" evidence="3"/>
<evidence type="ECO:0000313" key="4">
    <source>
        <dbReference type="Proteomes" id="UP001519289"/>
    </source>
</evidence>
<dbReference type="Gene3D" id="3.50.50.60">
    <property type="entry name" value="FAD/NAD(P)-binding domain"/>
    <property type="match status" value="2"/>
</dbReference>
<evidence type="ECO:0000313" key="3">
    <source>
        <dbReference type="EMBL" id="MBP2018096.1"/>
    </source>
</evidence>
<accession>A0ABS4JSW2</accession>
<sequence>MAMISLKKQPMPQQEPKVRATNFAEVPLGYTLEMAVHEATRCLQCQDPQCEKGCPVSVPVRDFIGLLAQGRLEESIRTMKAVNRLPAICGRVCPQEEQCEARCVLNRSGRQPVAIGRLERFIADWEREHGWVAADPPERRPERVAVIGAGPAGLTCAGDLAAMGYQVTVFEALHAPGGVLTYGIPEFRLPKDIVYADVARLEAMGVEFRYNVVVGRTVTVDALLDELGYDAVFIGTGAGLPKFLGIPGENLAGVYSANEFLTRINLMRAYRFPEYDTPVKVGKRVAVIGAGNTAMDAVRTALRSGAERAMIVYRRTEAEMTARAEEYEHALEEGVEFYWLTNPVKVLGNSEGWVKGLECVRMELGEPDESGRRRPVPVPGSEFVLPCDTVILALGTTPNPILINATPGLETNRRGCVVADEETGATSRPGVFAGGDVVTGAATVILAMGAGQRAARAIHRYLDEKRQAAAAD</sequence>
<dbReference type="GO" id="GO:0004355">
    <property type="term" value="F:glutamate synthase (NADPH) activity"/>
    <property type="evidence" value="ECO:0007669"/>
    <property type="project" value="UniProtKB-EC"/>
</dbReference>
<dbReference type="Proteomes" id="UP001519289">
    <property type="component" value="Unassembled WGS sequence"/>
</dbReference>
<dbReference type="Gene3D" id="1.10.1060.10">
    <property type="entry name" value="Alpha-helical ferredoxin"/>
    <property type="match status" value="1"/>
</dbReference>
<reference evidence="3 4" key="1">
    <citation type="submission" date="2021-03" db="EMBL/GenBank/DDBJ databases">
        <title>Genomic Encyclopedia of Type Strains, Phase IV (KMG-IV): sequencing the most valuable type-strain genomes for metagenomic binning, comparative biology and taxonomic classification.</title>
        <authorList>
            <person name="Goeker M."/>
        </authorList>
    </citation>
    <scope>NUCLEOTIDE SEQUENCE [LARGE SCALE GENOMIC DNA]</scope>
    <source>
        <strain evidence="3 4">DSM 27138</strain>
    </source>
</reference>
<evidence type="ECO:0000259" key="1">
    <source>
        <dbReference type="Pfam" id="PF07992"/>
    </source>
</evidence>
<dbReference type="SUPFAM" id="SSF46548">
    <property type="entry name" value="alpha-helical ferredoxin"/>
    <property type="match status" value="1"/>
</dbReference>
<dbReference type="NCBIfam" id="TIGR01316">
    <property type="entry name" value="gltA"/>
    <property type="match status" value="1"/>
</dbReference>
<evidence type="ECO:0000259" key="2">
    <source>
        <dbReference type="Pfam" id="PF14691"/>
    </source>
</evidence>
<protein>
    <submittedName>
        <fullName evidence="3">Glutamate synthase (NADPH/NADH) small chain</fullName>
        <ecNumber evidence="3">1.4.1.13</ecNumber>
        <ecNumber evidence="3">1.4.1.14</ecNumber>
    </submittedName>
</protein>
<dbReference type="RefSeq" id="WP_209466236.1">
    <property type="nucleotide sequence ID" value="NZ_JAGGLG010000010.1"/>
</dbReference>